<keyword evidence="12" id="KW-0804">Transcription</keyword>
<dbReference type="Pfam" id="PF00249">
    <property type="entry name" value="Myb_DNA-binding"/>
    <property type="match status" value="1"/>
</dbReference>
<keyword evidence="7" id="KW-0067">ATP-binding</keyword>
<dbReference type="Pfam" id="PF00005">
    <property type="entry name" value="ABC_tran"/>
    <property type="match status" value="2"/>
</dbReference>
<dbReference type="EMBL" id="JAAGAX010000088">
    <property type="protein sequence ID" value="KAF2282625.1"/>
    <property type="molecule type" value="Genomic_DNA"/>
</dbReference>
<evidence type="ECO:0000256" key="3">
    <source>
        <dbReference type="ARBA" id="ARBA00006783"/>
    </source>
</evidence>
<feature type="compositionally biased region" description="Polar residues" evidence="14">
    <location>
        <begin position="1115"/>
        <end position="1128"/>
    </location>
</feature>
<dbReference type="GO" id="GO:0003677">
    <property type="term" value="F:DNA binding"/>
    <property type="evidence" value="ECO:0007669"/>
    <property type="project" value="InterPro"/>
</dbReference>
<keyword evidence="8 15" id="KW-1133">Transmembrane helix</keyword>
<dbReference type="InterPro" id="IPR017871">
    <property type="entry name" value="ABC_transporter-like_CS"/>
</dbReference>
<evidence type="ECO:0000256" key="8">
    <source>
        <dbReference type="ARBA" id="ARBA00022989"/>
    </source>
</evidence>
<dbReference type="InterPro" id="IPR009057">
    <property type="entry name" value="Homeodomain-like_sf"/>
</dbReference>
<evidence type="ECO:0000256" key="15">
    <source>
        <dbReference type="SAM" id="Phobius"/>
    </source>
</evidence>
<feature type="region of interest" description="Disordered" evidence="14">
    <location>
        <begin position="1109"/>
        <end position="1128"/>
    </location>
</feature>
<dbReference type="PROSITE" id="PS51294">
    <property type="entry name" value="HTH_MYB"/>
    <property type="match status" value="1"/>
</dbReference>
<keyword evidence="6" id="KW-0547">Nucleotide-binding</keyword>
<evidence type="ECO:0008006" key="20">
    <source>
        <dbReference type="Google" id="ProtNLM"/>
    </source>
</evidence>
<dbReference type="Pfam" id="PF12251">
    <property type="entry name" value="SNAPC3"/>
    <property type="match status" value="1"/>
</dbReference>
<dbReference type="Pfam" id="PF14379">
    <property type="entry name" value="Myb_CC_LHEQLE"/>
    <property type="match status" value="1"/>
</dbReference>
<keyword evidence="9" id="KW-0805">Transcription regulation</keyword>
<dbReference type="InterPro" id="IPR013525">
    <property type="entry name" value="ABC2_TM"/>
</dbReference>
<dbReference type="InterPro" id="IPR027417">
    <property type="entry name" value="P-loop_NTPase"/>
</dbReference>
<feature type="transmembrane region" description="Helical" evidence="15">
    <location>
        <begin position="443"/>
        <end position="465"/>
    </location>
</feature>
<dbReference type="FunFam" id="1.10.10.60:FF:000002">
    <property type="entry name" value="Myb family transcription factor"/>
    <property type="match status" value="1"/>
</dbReference>
<feature type="transmembrane region" description="Helical" evidence="15">
    <location>
        <begin position="412"/>
        <end position="436"/>
    </location>
</feature>
<keyword evidence="5 15" id="KW-0812">Transmembrane</keyword>
<evidence type="ECO:0000256" key="13">
    <source>
        <dbReference type="ARBA" id="ARBA00023242"/>
    </source>
</evidence>
<evidence type="ECO:0000256" key="6">
    <source>
        <dbReference type="ARBA" id="ARBA00022741"/>
    </source>
</evidence>
<dbReference type="GO" id="GO:0016887">
    <property type="term" value="F:ATP hydrolysis activity"/>
    <property type="evidence" value="ECO:0007669"/>
    <property type="project" value="InterPro"/>
</dbReference>
<keyword evidence="11 15" id="KW-0472">Membrane</keyword>
<evidence type="ECO:0000259" key="16">
    <source>
        <dbReference type="PROSITE" id="PS50893"/>
    </source>
</evidence>
<feature type="transmembrane region" description="Helical" evidence="15">
    <location>
        <begin position="385"/>
        <end position="406"/>
    </location>
</feature>
<dbReference type="InterPro" id="IPR001005">
    <property type="entry name" value="SANT/Myb"/>
</dbReference>
<evidence type="ECO:0000256" key="4">
    <source>
        <dbReference type="ARBA" id="ARBA00022448"/>
    </source>
</evidence>
<dbReference type="PANTHER" id="PTHR48041:SF109">
    <property type="entry name" value="ABC TRANSPORTER G FAMILY MEMBER 20"/>
    <property type="match status" value="1"/>
</dbReference>
<feature type="compositionally biased region" description="Polar residues" evidence="14">
    <location>
        <begin position="740"/>
        <end position="752"/>
    </location>
</feature>
<dbReference type="PROSITE" id="PS00211">
    <property type="entry name" value="ABC_TRANSPORTER_1"/>
    <property type="match status" value="1"/>
</dbReference>
<dbReference type="InterPro" id="IPR025756">
    <property type="entry name" value="Myb_CC_LHEQLE"/>
</dbReference>
<dbReference type="InterPro" id="IPR003593">
    <property type="entry name" value="AAA+_ATPase"/>
</dbReference>
<keyword evidence="10" id="KW-0175">Coiled coil</keyword>
<accession>A0A6A6K2F1</accession>
<keyword evidence="4" id="KW-0813">Transport</keyword>
<feature type="transmembrane region" description="Helical" evidence="15">
    <location>
        <begin position="564"/>
        <end position="584"/>
    </location>
</feature>
<evidence type="ECO:0000256" key="7">
    <source>
        <dbReference type="ARBA" id="ARBA00022840"/>
    </source>
</evidence>
<keyword evidence="13" id="KW-0539">Nucleus</keyword>
<dbReference type="GO" id="GO:0016020">
    <property type="term" value="C:membrane"/>
    <property type="evidence" value="ECO:0007669"/>
    <property type="project" value="UniProtKB-SubCell"/>
</dbReference>
<evidence type="ECO:0000259" key="17">
    <source>
        <dbReference type="PROSITE" id="PS51294"/>
    </source>
</evidence>
<dbReference type="SUPFAM" id="SSF52540">
    <property type="entry name" value="P-loop containing nucleoside triphosphate hydrolases"/>
    <property type="match status" value="1"/>
</dbReference>
<dbReference type="InterPro" id="IPR043926">
    <property type="entry name" value="ABCG_dom"/>
</dbReference>
<comment type="subcellular location">
    <subcellularLocation>
        <location evidence="2">Membrane</location>
        <topology evidence="2">Multi-pass membrane protein</topology>
    </subcellularLocation>
    <subcellularLocation>
        <location evidence="1">Nucleus</location>
    </subcellularLocation>
</comment>
<evidence type="ECO:0000256" key="9">
    <source>
        <dbReference type="ARBA" id="ARBA00023015"/>
    </source>
</evidence>
<dbReference type="GO" id="GO:0140359">
    <property type="term" value="F:ABC-type transporter activity"/>
    <property type="evidence" value="ECO:0007669"/>
    <property type="project" value="InterPro"/>
</dbReference>
<dbReference type="Proteomes" id="UP000467840">
    <property type="component" value="Unassembled WGS sequence"/>
</dbReference>
<dbReference type="PANTHER" id="PTHR48041">
    <property type="entry name" value="ABC TRANSPORTER G FAMILY MEMBER 28"/>
    <property type="match status" value="1"/>
</dbReference>
<reference evidence="18 19" key="1">
    <citation type="journal article" date="2020" name="Mol. Plant">
        <title>The Chromosome-Based Rubber Tree Genome Provides New Insights into Spurge Genome Evolution and Rubber Biosynthesis.</title>
        <authorList>
            <person name="Liu J."/>
            <person name="Shi C."/>
            <person name="Shi C.C."/>
            <person name="Li W."/>
            <person name="Zhang Q.J."/>
            <person name="Zhang Y."/>
            <person name="Li K."/>
            <person name="Lu H.F."/>
            <person name="Shi C."/>
            <person name="Zhu S.T."/>
            <person name="Xiao Z.Y."/>
            <person name="Nan H."/>
            <person name="Yue Y."/>
            <person name="Zhu X.G."/>
            <person name="Wu Y."/>
            <person name="Hong X.N."/>
            <person name="Fan G.Y."/>
            <person name="Tong Y."/>
            <person name="Zhang D."/>
            <person name="Mao C.L."/>
            <person name="Liu Y.L."/>
            <person name="Hao S.J."/>
            <person name="Liu W.Q."/>
            <person name="Lv M.Q."/>
            <person name="Zhang H.B."/>
            <person name="Liu Y."/>
            <person name="Hu-Tang G.R."/>
            <person name="Wang J.P."/>
            <person name="Wang J.H."/>
            <person name="Sun Y.H."/>
            <person name="Ni S.B."/>
            <person name="Chen W.B."/>
            <person name="Zhang X.C."/>
            <person name="Jiao Y.N."/>
            <person name="Eichler E.E."/>
            <person name="Li G.H."/>
            <person name="Liu X."/>
            <person name="Gao L.Z."/>
        </authorList>
    </citation>
    <scope>NUCLEOTIDE SEQUENCE [LARGE SCALE GENOMIC DNA]</scope>
    <source>
        <strain evidence="19">cv. GT1</strain>
        <tissue evidence="18">Leaf</tissue>
    </source>
</reference>
<evidence type="ECO:0000256" key="1">
    <source>
        <dbReference type="ARBA" id="ARBA00004123"/>
    </source>
</evidence>
<name>A0A6A6K2F1_HEVBR</name>
<evidence type="ECO:0000256" key="10">
    <source>
        <dbReference type="ARBA" id="ARBA00023054"/>
    </source>
</evidence>
<keyword evidence="19" id="KW-1185">Reference proteome</keyword>
<dbReference type="InterPro" id="IPR017930">
    <property type="entry name" value="Myb_dom"/>
</dbReference>
<dbReference type="NCBIfam" id="TIGR01557">
    <property type="entry name" value="myb_SHAQKYF"/>
    <property type="match status" value="1"/>
</dbReference>
<dbReference type="Gene3D" id="1.10.10.60">
    <property type="entry name" value="Homeodomain-like"/>
    <property type="match status" value="1"/>
</dbReference>
<evidence type="ECO:0000256" key="11">
    <source>
        <dbReference type="ARBA" id="ARBA00023136"/>
    </source>
</evidence>
<dbReference type="SUPFAM" id="SSF46689">
    <property type="entry name" value="Homeodomain-like"/>
    <property type="match status" value="1"/>
</dbReference>
<dbReference type="InterPro" id="IPR006447">
    <property type="entry name" value="Myb_dom_plants"/>
</dbReference>
<comment type="similarity">
    <text evidence="3">Belongs to the MYB-CC family.</text>
</comment>
<dbReference type="Pfam" id="PF19055">
    <property type="entry name" value="ABC2_membrane_7"/>
    <property type="match status" value="1"/>
</dbReference>
<sequence length="1318" mass="146995">MELQKYHRTSEPSVSITLSELIKRVEDAQSDHSNGSTPIRHHALELGYAYDSPETGIKVLLNDISGEAREGEIMAVLGASGSGKSTLIDALADRISKESLKGSASSLPLQVQKKARVEALIDQLGLRSAAKTVIGDEGHRGVSGGERRRVSIGIDIVHDPILLFLDEPTSGLDSTSAFMVVKVLQRIARSGSIVIMSIHQPSYRILSLLDRLIFLSHGQTVYAGPPGSLPEFFAEFGHPIPENENRTEFALDLIRELEEIPDGTRTLVEFNRSWQAQGKKNPRNRISNSSNLSLKDAISASISKGKLVSGATNDSNLSSSVPTFANPFWIEMLVIAKDHSQTLEECLNCLEFASVLFSLQERYIFMRETAYNAYRRSSYVLAHSLISIPSLIILSIAFAATTYWTVGLAGGASGFFFFFFTILSAFWAGSSFVTFLSGIVSHVMLGFTIVVAILAYFLLFSGFFISRDRIPPYWIWFHYLSLVKYPYEGALQNEFQDPTKCFVRGVQMFDNTPLSAVPVALKLKLLQSLSNTLGRNVTGSTCIVTGPDILRGQGITDISKWSCLWITIAWGFFFRVLFYFTLLLGSKNKRRKNKAKDGDDKFKRWRWGSRDECFNCSWGPIYVPNLVGPLTRVPDFESALFYELEDLKDELCLHAISPSNDDNISIDELKIYSDEDLVEMALKETLNESCFAKVDEELKIKQKQDQDKATVRLHSFNFKANKGAIPSSEPESSERLKMLPSTNSGKQQLKPSNVQEHIPVRHPEVVLCIEVYHNIRHWLKTQEFLVLGRQMLTEMRDRIYCMTDQVMQKAGHYDPSGYFLIEDVFCNDTRDPSAIDYSEPIFDWLTNSKDDALRKWECIISGELQRKQKAVIGEVKTSQLPQFRRVDMQKTRFCDLRFRLGAGYLYCHQRDARYRNLDFLCARSLSIFIPFLRPSVGSACPAKKRLSITYRVRAVCLPWDFMCFKRKMQEADEEQKVLHVSEANSAPPGGAGPAGGNGIVSHQEDIQVQRQNQNHTTNNQKIGAAEPCLVLTSDPKPRLRWTSDLHERFVDAVTQLGGANKATPKAIMRTMNVKGLTLFHLKSHLQKYRLGKQSGKDIGEASKDGLSGSCLLESTGGSNSSPTVTTSDMNEGYEVKEALRVQMEVQSKLYLQVEAQKHLQIRQDAEQRYLAMLERACKMLADQFIGGAVVDTDGQKGSGNKTPRNASHDPLGFYSLQSEAVAEVRGPEEVPSSLHQQGADYSTESCLTSNESHGGLTLEGSPAGSNKQMLSLNSTTASLIWNEVKVRTSGVNMSPVDPHGINGIDSSSGNLEIVDLNF</sequence>
<evidence type="ECO:0000313" key="19">
    <source>
        <dbReference type="Proteomes" id="UP000467840"/>
    </source>
</evidence>
<comment type="caution">
    <text evidence="18">The sequence shown here is derived from an EMBL/GenBank/DDBJ whole genome shotgun (WGS) entry which is preliminary data.</text>
</comment>
<proteinExistence type="inferred from homology"/>
<evidence type="ECO:0000256" key="2">
    <source>
        <dbReference type="ARBA" id="ARBA00004141"/>
    </source>
</evidence>
<dbReference type="SMART" id="SM00382">
    <property type="entry name" value="AAA"/>
    <property type="match status" value="1"/>
</dbReference>
<dbReference type="GO" id="GO:0005524">
    <property type="term" value="F:ATP binding"/>
    <property type="evidence" value="ECO:0007669"/>
    <property type="project" value="UniProtKB-KW"/>
</dbReference>
<evidence type="ECO:0000256" key="12">
    <source>
        <dbReference type="ARBA" id="ARBA00023163"/>
    </source>
</evidence>
<dbReference type="Pfam" id="PF01061">
    <property type="entry name" value="ABC2_membrane"/>
    <property type="match status" value="1"/>
</dbReference>
<organism evidence="18 19">
    <name type="scientific">Hevea brasiliensis</name>
    <name type="common">Para rubber tree</name>
    <name type="synonym">Siphonia brasiliensis</name>
    <dbReference type="NCBI Taxonomy" id="3981"/>
    <lineage>
        <taxon>Eukaryota</taxon>
        <taxon>Viridiplantae</taxon>
        <taxon>Streptophyta</taxon>
        <taxon>Embryophyta</taxon>
        <taxon>Tracheophyta</taxon>
        <taxon>Spermatophyta</taxon>
        <taxon>Magnoliopsida</taxon>
        <taxon>eudicotyledons</taxon>
        <taxon>Gunneridae</taxon>
        <taxon>Pentapetalae</taxon>
        <taxon>rosids</taxon>
        <taxon>fabids</taxon>
        <taxon>Malpighiales</taxon>
        <taxon>Euphorbiaceae</taxon>
        <taxon>Crotonoideae</taxon>
        <taxon>Micrandreae</taxon>
        <taxon>Hevea</taxon>
    </lineage>
</organism>
<evidence type="ECO:0000313" key="18">
    <source>
        <dbReference type="EMBL" id="KAF2282625.1"/>
    </source>
</evidence>
<dbReference type="InterPro" id="IPR022042">
    <property type="entry name" value="snRNA-activating_su3"/>
</dbReference>
<dbReference type="GO" id="GO:0005634">
    <property type="term" value="C:nucleus"/>
    <property type="evidence" value="ECO:0007669"/>
    <property type="project" value="UniProtKB-SubCell"/>
</dbReference>
<evidence type="ECO:0000256" key="5">
    <source>
        <dbReference type="ARBA" id="ARBA00022692"/>
    </source>
</evidence>
<dbReference type="InterPro" id="IPR050352">
    <property type="entry name" value="ABCG_transporters"/>
</dbReference>
<evidence type="ECO:0000256" key="14">
    <source>
        <dbReference type="SAM" id="MobiDB-lite"/>
    </source>
</evidence>
<gene>
    <name evidence="18" type="ORF">GH714_043807</name>
</gene>
<protein>
    <recommendedName>
        <fullName evidence="20">ABC transporter domain-containing protein</fullName>
    </recommendedName>
</protein>
<dbReference type="Gene3D" id="3.40.50.300">
    <property type="entry name" value="P-loop containing nucleotide triphosphate hydrolases"/>
    <property type="match status" value="2"/>
</dbReference>
<dbReference type="PROSITE" id="PS50893">
    <property type="entry name" value="ABC_TRANSPORTER_2"/>
    <property type="match status" value="1"/>
</dbReference>
<feature type="domain" description="HTH myb-type" evidence="17">
    <location>
        <begin position="1033"/>
        <end position="1093"/>
    </location>
</feature>
<feature type="domain" description="ABC transporter" evidence="16">
    <location>
        <begin position="44"/>
        <end position="242"/>
    </location>
</feature>
<dbReference type="InterPro" id="IPR003439">
    <property type="entry name" value="ABC_transporter-like_ATP-bd"/>
</dbReference>
<feature type="region of interest" description="Disordered" evidence="14">
    <location>
        <begin position="722"/>
        <end position="752"/>
    </location>
</feature>